<dbReference type="Proteomes" id="UP000270673">
    <property type="component" value="Chromosome"/>
</dbReference>
<accession>A0A3Q9ILV6</accession>
<feature type="domain" description="Methylated-DNA-[protein]-cysteine S-methyltransferase DNA binding" evidence="7">
    <location>
        <begin position="7"/>
        <end position="83"/>
    </location>
</feature>
<evidence type="ECO:0000313" key="8">
    <source>
        <dbReference type="EMBL" id="AZS28344.1"/>
    </source>
</evidence>
<comment type="catalytic activity">
    <reaction evidence="6">
        <text>a 6-O-methyl-2'-deoxyguanosine in DNA + L-cysteinyl-[protein] = S-methyl-L-cysteinyl-[protein] + a 2'-deoxyguanosine in DNA</text>
        <dbReference type="Rhea" id="RHEA:24000"/>
        <dbReference type="Rhea" id="RHEA-COMP:10131"/>
        <dbReference type="Rhea" id="RHEA-COMP:10132"/>
        <dbReference type="Rhea" id="RHEA-COMP:11367"/>
        <dbReference type="Rhea" id="RHEA-COMP:11368"/>
        <dbReference type="ChEBI" id="CHEBI:29950"/>
        <dbReference type="ChEBI" id="CHEBI:82612"/>
        <dbReference type="ChEBI" id="CHEBI:85445"/>
        <dbReference type="ChEBI" id="CHEBI:85448"/>
        <dbReference type="EC" id="2.1.1.63"/>
    </reaction>
</comment>
<dbReference type="OrthoDB" id="9132167at2"/>
<evidence type="ECO:0000259" key="7">
    <source>
        <dbReference type="Pfam" id="PF01035"/>
    </source>
</evidence>
<sequence>MDETLREFFNEVYEITRQIPLGKVLTYGKIAILAGRPQHARWVGRAMALAPDDTLPCHRVVNSIGETAPGWTEQRTLLENEGVTFLTNGCVDMKKHLWEVFRHQY</sequence>
<dbReference type="SUPFAM" id="SSF46767">
    <property type="entry name" value="Methylated DNA-protein cysteine methyltransferase, C-terminal domain"/>
    <property type="match status" value="1"/>
</dbReference>
<comment type="catalytic activity">
    <reaction evidence="1">
        <text>a 4-O-methyl-thymidine in DNA + L-cysteinyl-[protein] = a thymidine in DNA + S-methyl-L-cysteinyl-[protein]</text>
        <dbReference type="Rhea" id="RHEA:53428"/>
        <dbReference type="Rhea" id="RHEA-COMP:10131"/>
        <dbReference type="Rhea" id="RHEA-COMP:10132"/>
        <dbReference type="Rhea" id="RHEA-COMP:13555"/>
        <dbReference type="Rhea" id="RHEA-COMP:13556"/>
        <dbReference type="ChEBI" id="CHEBI:29950"/>
        <dbReference type="ChEBI" id="CHEBI:82612"/>
        <dbReference type="ChEBI" id="CHEBI:137386"/>
        <dbReference type="ChEBI" id="CHEBI:137387"/>
        <dbReference type="EC" id="2.1.1.63"/>
    </reaction>
</comment>
<dbReference type="InterPro" id="IPR052520">
    <property type="entry name" value="ATL_DNA_repair"/>
</dbReference>
<dbReference type="Pfam" id="PF01035">
    <property type="entry name" value="DNA_binding_1"/>
    <property type="match status" value="1"/>
</dbReference>
<dbReference type="InterPro" id="IPR036217">
    <property type="entry name" value="MethylDNA_cys_MeTrfase_DNAb"/>
</dbReference>
<dbReference type="NCBIfam" id="TIGR00589">
    <property type="entry name" value="ogt"/>
    <property type="match status" value="1"/>
</dbReference>
<dbReference type="InterPro" id="IPR036388">
    <property type="entry name" value="WH-like_DNA-bd_sf"/>
</dbReference>
<dbReference type="PANTHER" id="PTHR42942">
    <property type="entry name" value="6-O-METHYLGUANINE DNA METHYLTRANSFERASE"/>
    <property type="match status" value="1"/>
</dbReference>
<evidence type="ECO:0000313" key="9">
    <source>
        <dbReference type="Proteomes" id="UP000270673"/>
    </source>
</evidence>
<dbReference type="GO" id="GO:0003908">
    <property type="term" value="F:methylated-DNA-[protein]-cysteine S-methyltransferase activity"/>
    <property type="evidence" value="ECO:0007669"/>
    <property type="project" value="UniProtKB-EC"/>
</dbReference>
<dbReference type="AlphaFoldDB" id="A0A3Q9ILV6"/>
<dbReference type="CDD" id="cd06445">
    <property type="entry name" value="ATase"/>
    <property type="match status" value="1"/>
</dbReference>
<evidence type="ECO:0000256" key="1">
    <source>
        <dbReference type="ARBA" id="ARBA00001286"/>
    </source>
</evidence>
<evidence type="ECO:0000256" key="4">
    <source>
        <dbReference type="ARBA" id="ARBA00022763"/>
    </source>
</evidence>
<gene>
    <name evidence="8" type="ORF">D8S85_01430</name>
</gene>
<keyword evidence="5" id="KW-0234">DNA repair</keyword>
<dbReference type="EC" id="2.1.1.63" evidence="8"/>
<dbReference type="InterPro" id="IPR014048">
    <property type="entry name" value="MethylDNA_cys_MeTrfase_DNA-bd"/>
</dbReference>
<dbReference type="RefSeq" id="WP_106624483.1">
    <property type="nucleotide sequence ID" value="NZ_CP032819.1"/>
</dbReference>
<evidence type="ECO:0000256" key="2">
    <source>
        <dbReference type="ARBA" id="ARBA00022603"/>
    </source>
</evidence>
<proteinExistence type="predicted"/>
<evidence type="ECO:0000256" key="6">
    <source>
        <dbReference type="ARBA" id="ARBA00049348"/>
    </source>
</evidence>
<reference evidence="8 9" key="1">
    <citation type="submission" date="2018-10" db="EMBL/GenBank/DDBJ databases">
        <title>Butyricimonas faecalis sp. nov., isolated from human faeces and emended description of the genus Butyricimonas.</title>
        <authorList>
            <person name="Le Roy T."/>
            <person name="Van der Smissen P."/>
            <person name="Paquot A."/>
            <person name="Delzenne N."/>
            <person name="Muccioli G."/>
            <person name="Collet J.-F."/>
            <person name="Cani P.D."/>
        </authorList>
    </citation>
    <scope>NUCLEOTIDE SEQUENCE [LARGE SCALE GENOMIC DNA]</scope>
    <source>
        <strain evidence="8 9">H184</strain>
    </source>
</reference>
<organism evidence="8 9">
    <name type="scientific">Butyricimonas faecalis</name>
    <dbReference type="NCBI Taxonomy" id="2093856"/>
    <lineage>
        <taxon>Bacteria</taxon>
        <taxon>Pseudomonadati</taxon>
        <taxon>Bacteroidota</taxon>
        <taxon>Bacteroidia</taxon>
        <taxon>Bacteroidales</taxon>
        <taxon>Odoribacteraceae</taxon>
        <taxon>Butyricimonas</taxon>
    </lineage>
</organism>
<dbReference type="KEGG" id="buy:D8S85_01430"/>
<dbReference type="InterPro" id="IPR001497">
    <property type="entry name" value="MethylDNA_cys_MeTrfase_AS"/>
</dbReference>
<dbReference type="PANTHER" id="PTHR42942:SF1">
    <property type="entry name" value="ALKYLTRANSFERASE-LIKE PROTEIN 1"/>
    <property type="match status" value="1"/>
</dbReference>
<dbReference type="PROSITE" id="PS00374">
    <property type="entry name" value="MGMT"/>
    <property type="match status" value="1"/>
</dbReference>
<evidence type="ECO:0000256" key="5">
    <source>
        <dbReference type="ARBA" id="ARBA00023204"/>
    </source>
</evidence>
<dbReference type="GO" id="GO:0006281">
    <property type="term" value="P:DNA repair"/>
    <property type="evidence" value="ECO:0007669"/>
    <property type="project" value="UniProtKB-KW"/>
</dbReference>
<dbReference type="EMBL" id="CP032819">
    <property type="protein sequence ID" value="AZS28344.1"/>
    <property type="molecule type" value="Genomic_DNA"/>
</dbReference>
<keyword evidence="9" id="KW-1185">Reference proteome</keyword>
<dbReference type="Gene3D" id="1.10.10.10">
    <property type="entry name" value="Winged helix-like DNA-binding domain superfamily/Winged helix DNA-binding domain"/>
    <property type="match status" value="1"/>
</dbReference>
<name>A0A3Q9ILV6_9BACT</name>
<evidence type="ECO:0000256" key="3">
    <source>
        <dbReference type="ARBA" id="ARBA00022679"/>
    </source>
</evidence>
<dbReference type="GO" id="GO:0032259">
    <property type="term" value="P:methylation"/>
    <property type="evidence" value="ECO:0007669"/>
    <property type="project" value="UniProtKB-KW"/>
</dbReference>
<protein>
    <submittedName>
        <fullName evidence="8">Methylated-DNA--[protein]-cysteine S-methyltransferase</fullName>
        <ecNumber evidence="8">2.1.1.63</ecNumber>
    </submittedName>
</protein>
<keyword evidence="3 8" id="KW-0808">Transferase</keyword>
<keyword evidence="4" id="KW-0227">DNA damage</keyword>
<keyword evidence="2 8" id="KW-0489">Methyltransferase</keyword>